<name>A0ABS1TAD9_9CLOT</name>
<keyword evidence="2" id="KW-0963">Cytoplasm</keyword>
<dbReference type="SMART" id="SM00028">
    <property type="entry name" value="TPR"/>
    <property type="match status" value="5"/>
</dbReference>
<sequence>MEFINIDRNSNIIKAEENKQKGDILFDDKYYFEAALYYVDALDLYNKEQYEVEFSDIYNKLGACKANTFQYLEALFYYHKAYYYSSAHNDSQTLEKSIYNLAWCYKKLDKFDEAIQYLDEYLELIDKSSNFVNYVYAQILVSNCYECKKEYNEVIKIYNKLIIECKNNNEDLLGYIYTNLGVLYTYLDDLDKSIEYYDFAEKLRRDKSPYDLAYTYLSKAEALMKRESYYEALELIYDSLSLLKDSPDEELQIKASYTLSEIYLRMNDKKNLKRIYQNLVELLSKSNRKDELIKIYSKLALIYLDEKDEIMCKKYIELVERTY</sequence>
<dbReference type="Gene3D" id="1.25.40.10">
    <property type="entry name" value="Tetratricopeptide repeat domain"/>
    <property type="match status" value="2"/>
</dbReference>
<dbReference type="InterPro" id="IPR011990">
    <property type="entry name" value="TPR-like_helical_dom_sf"/>
</dbReference>
<reference evidence="7 8" key="1">
    <citation type="submission" date="2021-01" db="EMBL/GenBank/DDBJ databases">
        <title>Genome public.</title>
        <authorList>
            <person name="Liu C."/>
            <person name="Sun Q."/>
        </authorList>
    </citation>
    <scope>NUCLEOTIDE SEQUENCE [LARGE SCALE GENOMIC DNA]</scope>
    <source>
        <strain evidence="7 8">YIM B02515</strain>
    </source>
</reference>
<dbReference type="RefSeq" id="WP_202748648.1">
    <property type="nucleotide sequence ID" value="NZ_JAESWC010000002.1"/>
</dbReference>
<dbReference type="SUPFAM" id="SSF48452">
    <property type="entry name" value="TPR-like"/>
    <property type="match status" value="2"/>
</dbReference>
<evidence type="ECO:0000256" key="2">
    <source>
        <dbReference type="ARBA" id="ARBA00022490"/>
    </source>
</evidence>
<evidence type="ECO:0000256" key="4">
    <source>
        <dbReference type="ARBA" id="ARBA00022803"/>
    </source>
</evidence>
<proteinExistence type="inferred from homology"/>
<organism evidence="7 8">
    <name type="scientific">Clostridium rhizosphaerae</name>
    <dbReference type="NCBI Taxonomy" id="2803861"/>
    <lineage>
        <taxon>Bacteria</taxon>
        <taxon>Bacillati</taxon>
        <taxon>Bacillota</taxon>
        <taxon>Clostridia</taxon>
        <taxon>Eubacteriales</taxon>
        <taxon>Clostridiaceae</taxon>
        <taxon>Clostridium</taxon>
    </lineage>
</organism>
<dbReference type="Proteomes" id="UP000632377">
    <property type="component" value="Unassembled WGS sequence"/>
</dbReference>
<dbReference type="Pfam" id="PF13181">
    <property type="entry name" value="TPR_8"/>
    <property type="match status" value="2"/>
</dbReference>
<keyword evidence="4 6" id="KW-0802">TPR repeat</keyword>
<keyword evidence="8" id="KW-1185">Reference proteome</keyword>
<evidence type="ECO:0000313" key="8">
    <source>
        <dbReference type="Proteomes" id="UP000632377"/>
    </source>
</evidence>
<dbReference type="PROSITE" id="PS50005">
    <property type="entry name" value="TPR"/>
    <property type="match status" value="2"/>
</dbReference>
<evidence type="ECO:0000256" key="6">
    <source>
        <dbReference type="PROSITE-ProRule" id="PRU00339"/>
    </source>
</evidence>
<protein>
    <submittedName>
        <fullName evidence="7">Tetratricopeptide repeat protein</fullName>
    </submittedName>
</protein>
<feature type="repeat" description="TPR" evidence="6">
    <location>
        <begin position="95"/>
        <end position="128"/>
    </location>
</feature>
<evidence type="ECO:0000313" key="7">
    <source>
        <dbReference type="EMBL" id="MBL4936072.1"/>
    </source>
</evidence>
<dbReference type="InterPro" id="IPR051476">
    <property type="entry name" value="Bac_ResReg_Asp_Phosphatase"/>
</dbReference>
<comment type="caution">
    <text evidence="7">The sequence shown here is derived from an EMBL/GenBank/DDBJ whole genome shotgun (WGS) entry which is preliminary data.</text>
</comment>
<dbReference type="EMBL" id="JAESWC010000002">
    <property type="protein sequence ID" value="MBL4936072.1"/>
    <property type="molecule type" value="Genomic_DNA"/>
</dbReference>
<dbReference type="InterPro" id="IPR019734">
    <property type="entry name" value="TPR_rpt"/>
</dbReference>
<accession>A0ABS1TAD9</accession>
<dbReference type="PANTHER" id="PTHR46630">
    <property type="entry name" value="TETRATRICOPEPTIDE REPEAT PROTEIN 29"/>
    <property type="match status" value="1"/>
</dbReference>
<evidence type="ECO:0000256" key="3">
    <source>
        <dbReference type="ARBA" id="ARBA00022737"/>
    </source>
</evidence>
<dbReference type="PANTHER" id="PTHR46630:SF1">
    <property type="entry name" value="TETRATRICOPEPTIDE REPEAT PROTEIN 29"/>
    <property type="match status" value="1"/>
</dbReference>
<keyword evidence="3" id="KW-0677">Repeat</keyword>
<evidence type="ECO:0000256" key="1">
    <source>
        <dbReference type="ARBA" id="ARBA00004496"/>
    </source>
</evidence>
<comment type="subcellular location">
    <subcellularLocation>
        <location evidence="1">Cytoplasm</location>
    </subcellularLocation>
</comment>
<comment type="similarity">
    <text evidence="5">Belongs to the Rap family.</text>
</comment>
<evidence type="ECO:0000256" key="5">
    <source>
        <dbReference type="ARBA" id="ARBA00038253"/>
    </source>
</evidence>
<gene>
    <name evidence="7" type="ORF">JK636_09885</name>
</gene>
<feature type="repeat" description="TPR" evidence="6">
    <location>
        <begin position="174"/>
        <end position="207"/>
    </location>
</feature>